<reference evidence="4 5" key="1">
    <citation type="submission" date="2018-04" db="EMBL/GenBank/DDBJ databases">
        <title>Genomic Encyclopedia of Archaeal and Bacterial Type Strains, Phase II (KMG-II): from individual species to whole genera.</title>
        <authorList>
            <person name="Goeker M."/>
        </authorList>
    </citation>
    <scope>NUCLEOTIDE SEQUENCE [LARGE SCALE GENOMIC DNA]</scope>
    <source>
        <strain evidence="4 5">DSM 100434</strain>
    </source>
</reference>
<dbReference type="InterPro" id="IPR029039">
    <property type="entry name" value="Flavoprotein-like_sf"/>
</dbReference>
<dbReference type="PANTHER" id="PTHR10204:SF34">
    <property type="entry name" value="NAD(P)H DEHYDROGENASE [QUINONE] 1 ISOFORM 1"/>
    <property type="match status" value="1"/>
</dbReference>
<comment type="caution">
    <text evidence="4">The sequence shown here is derived from an EMBL/GenBank/DDBJ whole genome shotgun (WGS) entry which is preliminary data.</text>
</comment>
<keyword evidence="5" id="KW-1185">Reference proteome</keyword>
<dbReference type="Proteomes" id="UP000244077">
    <property type="component" value="Unassembled WGS sequence"/>
</dbReference>
<evidence type="ECO:0000259" key="3">
    <source>
        <dbReference type="Pfam" id="PF02525"/>
    </source>
</evidence>
<evidence type="ECO:0000256" key="2">
    <source>
        <dbReference type="ARBA" id="ARBA00023002"/>
    </source>
</evidence>
<organism evidence="4 5">
    <name type="scientific">Celeribacter persicus</name>
    <dbReference type="NCBI Taxonomy" id="1651082"/>
    <lineage>
        <taxon>Bacteria</taxon>
        <taxon>Pseudomonadati</taxon>
        <taxon>Pseudomonadota</taxon>
        <taxon>Alphaproteobacteria</taxon>
        <taxon>Rhodobacterales</taxon>
        <taxon>Roseobacteraceae</taxon>
        <taxon>Celeribacter</taxon>
    </lineage>
</organism>
<dbReference type="SUPFAM" id="SSF52218">
    <property type="entry name" value="Flavoproteins"/>
    <property type="match status" value="1"/>
</dbReference>
<dbReference type="AlphaFoldDB" id="A0A2T5HBE3"/>
<dbReference type="PANTHER" id="PTHR10204">
    <property type="entry name" value="NAD P H OXIDOREDUCTASE-RELATED"/>
    <property type="match status" value="1"/>
</dbReference>
<evidence type="ECO:0000313" key="5">
    <source>
        <dbReference type="Proteomes" id="UP000244077"/>
    </source>
</evidence>
<sequence length="197" mass="22020">MSQKRIYILNGHPAANSLSRTLAESYARAAEAAGYDLRIHHLSDLHFDMDFERAGYKDIKPLEPDLEEVLAHIDWAEHVVLFTPMWWGSLPAKLKGLIDRAFLPGRAFDTRHPNRFGMPRPMLTGRSGRVVITSDTPTWFLWLAYRNPVAATLKGHILGFVGIKPVKLTQLAGASEATPGKVVRWRKKVEALGARGA</sequence>
<dbReference type="InterPro" id="IPR003680">
    <property type="entry name" value="Flavodoxin_fold"/>
</dbReference>
<dbReference type="EMBL" id="QAOH01000013">
    <property type="protein sequence ID" value="PTQ68891.1"/>
    <property type="molecule type" value="Genomic_DNA"/>
</dbReference>
<evidence type="ECO:0000313" key="4">
    <source>
        <dbReference type="EMBL" id="PTQ68891.1"/>
    </source>
</evidence>
<evidence type="ECO:0000256" key="1">
    <source>
        <dbReference type="ARBA" id="ARBA00006252"/>
    </source>
</evidence>
<dbReference type="GO" id="GO:0003955">
    <property type="term" value="F:NAD(P)H dehydrogenase (quinone) activity"/>
    <property type="evidence" value="ECO:0007669"/>
    <property type="project" value="TreeGrafter"/>
</dbReference>
<feature type="domain" description="Flavodoxin-like fold" evidence="3">
    <location>
        <begin position="4"/>
        <end position="178"/>
    </location>
</feature>
<gene>
    <name evidence="4" type="ORF">C8N42_11333</name>
</gene>
<comment type="similarity">
    <text evidence="1">Belongs to the NAD(P)H dehydrogenase (quinone) family.</text>
</comment>
<accession>A0A2T5HBE3</accession>
<keyword evidence="2" id="KW-0560">Oxidoreductase</keyword>
<dbReference type="OrthoDB" id="9798454at2"/>
<dbReference type="InterPro" id="IPR051545">
    <property type="entry name" value="NAD(P)H_dehydrogenase_qn"/>
</dbReference>
<dbReference type="RefSeq" id="WP_107817396.1">
    <property type="nucleotide sequence ID" value="NZ_QAOH01000013.1"/>
</dbReference>
<proteinExistence type="inferred from homology"/>
<dbReference type="Pfam" id="PF02525">
    <property type="entry name" value="Flavodoxin_2"/>
    <property type="match status" value="1"/>
</dbReference>
<dbReference type="Gene3D" id="3.40.50.360">
    <property type="match status" value="1"/>
</dbReference>
<dbReference type="GO" id="GO:0005829">
    <property type="term" value="C:cytosol"/>
    <property type="evidence" value="ECO:0007669"/>
    <property type="project" value="TreeGrafter"/>
</dbReference>
<protein>
    <submittedName>
        <fullName evidence="4">Putative NADPH-quinone reductase</fullName>
    </submittedName>
</protein>
<name>A0A2T5HBE3_9RHOB</name>